<evidence type="ECO:0000313" key="3">
    <source>
        <dbReference type="Proteomes" id="UP000608522"/>
    </source>
</evidence>
<sequence>MRHERFSSTYAVTSRHKAPRRRTEPGKGDCAGTAAPRLPGGGTTAVPAKDTAGSGPSASMAFAWSGSRSGGTHTPFRGAGRAPVSRTSLPTTTTVPQPC</sequence>
<evidence type="ECO:0000313" key="2">
    <source>
        <dbReference type="EMBL" id="GHI79777.1"/>
    </source>
</evidence>
<dbReference type="EMBL" id="BNED01000005">
    <property type="protein sequence ID" value="GHI79777.1"/>
    <property type="molecule type" value="Genomic_DNA"/>
</dbReference>
<dbReference type="Proteomes" id="UP000608522">
    <property type="component" value="Unassembled WGS sequence"/>
</dbReference>
<proteinExistence type="predicted"/>
<organism evidence="2 3">
    <name type="scientific">Streptomyces spororaveus</name>
    <dbReference type="NCBI Taxonomy" id="284039"/>
    <lineage>
        <taxon>Bacteria</taxon>
        <taxon>Bacillati</taxon>
        <taxon>Actinomycetota</taxon>
        <taxon>Actinomycetes</taxon>
        <taxon>Kitasatosporales</taxon>
        <taxon>Streptomycetaceae</taxon>
        <taxon>Streptomyces</taxon>
    </lineage>
</organism>
<comment type="caution">
    <text evidence="2">The sequence shown here is derived from an EMBL/GenBank/DDBJ whole genome shotgun (WGS) entry which is preliminary data.</text>
</comment>
<evidence type="ECO:0000256" key="1">
    <source>
        <dbReference type="SAM" id="MobiDB-lite"/>
    </source>
</evidence>
<keyword evidence="3" id="KW-1185">Reference proteome</keyword>
<accession>A0ABQ3THE0</accession>
<name>A0ABQ3THE0_9ACTN</name>
<feature type="region of interest" description="Disordered" evidence="1">
    <location>
        <begin position="1"/>
        <end position="99"/>
    </location>
</feature>
<gene>
    <name evidence="2" type="ORF">Sspor_53380</name>
</gene>
<reference evidence="3" key="1">
    <citation type="submission" date="2023-07" db="EMBL/GenBank/DDBJ databases">
        <title>Whole genome shotgun sequence of Streptomyces spororaveus NBRC 15456.</title>
        <authorList>
            <person name="Komaki H."/>
            <person name="Tamura T."/>
        </authorList>
    </citation>
    <scope>NUCLEOTIDE SEQUENCE [LARGE SCALE GENOMIC DNA]</scope>
    <source>
        <strain evidence="3">NBRC 15456</strain>
    </source>
</reference>
<protein>
    <submittedName>
        <fullName evidence="2">Uncharacterized protein</fullName>
    </submittedName>
</protein>
<feature type="compositionally biased region" description="Polar residues" evidence="1">
    <location>
        <begin position="85"/>
        <end position="99"/>
    </location>
</feature>